<gene>
    <name evidence="6" type="ORF">JGB26_18160</name>
</gene>
<evidence type="ECO:0000313" key="6">
    <source>
        <dbReference type="EMBL" id="MBJ3809018.1"/>
    </source>
</evidence>
<keyword evidence="2 6" id="KW-0560">Oxidoreductase</keyword>
<proteinExistence type="inferred from homology"/>
<dbReference type="NCBIfam" id="NF006074">
    <property type="entry name" value="PRK08220.1"/>
    <property type="match status" value="1"/>
</dbReference>
<dbReference type="EC" id="1.3.1.28" evidence="3"/>
<dbReference type="InterPro" id="IPR002347">
    <property type="entry name" value="SDR_fam"/>
</dbReference>
<sequence length="274" mass="27900">MPVPISGDRTELADRTALVTGAGQGIGAAVARLLAAEGAHVLATDRTADGLEELSAEPVGEPSPHGAAATGTITAQVMDVTDAAAVEAAVNAVERDRGPLDILVNVAGILRPGPAAHLSDEDWADTFAVNTTGVFHTSRAVAARMAARGSGSIVTVGSNAAGVPRTGMAAYAASKAAAAMYTKCLGLELARSGVRCNIVAPGSTDTAMQRALWTDDAAPQRVVDGDPATFRTGIPLGRIAAPRDIAEAVLFLASDRARHITMQELYVDGGATLR</sequence>
<evidence type="ECO:0000256" key="4">
    <source>
        <dbReference type="RuleBase" id="RU000363"/>
    </source>
</evidence>
<dbReference type="RefSeq" id="WP_190117269.1">
    <property type="nucleotide sequence ID" value="NZ_BMVR01000007.1"/>
</dbReference>
<dbReference type="GO" id="GO:0008667">
    <property type="term" value="F:2,3-dihydro-2,3-dihydroxybenzoate dehydrogenase activity"/>
    <property type="evidence" value="ECO:0007669"/>
    <property type="project" value="UniProtKB-EC"/>
</dbReference>
<accession>A0ABS0X733</accession>
<dbReference type="PRINTS" id="PR00080">
    <property type="entry name" value="SDRFAMILY"/>
</dbReference>
<dbReference type="Pfam" id="PF00106">
    <property type="entry name" value="adh_short"/>
    <property type="match status" value="1"/>
</dbReference>
<keyword evidence="7" id="KW-1185">Reference proteome</keyword>
<dbReference type="InterPro" id="IPR003560">
    <property type="entry name" value="DHB_DH"/>
</dbReference>
<evidence type="ECO:0000259" key="5">
    <source>
        <dbReference type="SMART" id="SM00822"/>
    </source>
</evidence>
<dbReference type="PROSITE" id="PS00061">
    <property type="entry name" value="ADH_SHORT"/>
    <property type="match status" value="1"/>
</dbReference>
<protein>
    <recommendedName>
        <fullName evidence="3">2,3-dihydro-2,3-dihydroxybenzoate dehydrogenase</fullName>
        <ecNumber evidence="3">1.3.1.28</ecNumber>
    </recommendedName>
</protein>
<dbReference type="EMBL" id="JAEKOZ010000010">
    <property type="protein sequence ID" value="MBJ3809018.1"/>
    <property type="molecule type" value="Genomic_DNA"/>
</dbReference>
<evidence type="ECO:0000313" key="7">
    <source>
        <dbReference type="Proteomes" id="UP000634780"/>
    </source>
</evidence>
<evidence type="ECO:0000256" key="2">
    <source>
        <dbReference type="ARBA" id="ARBA00023002"/>
    </source>
</evidence>
<dbReference type="InterPro" id="IPR020904">
    <property type="entry name" value="Sc_DH/Rdtase_CS"/>
</dbReference>
<name>A0ABS0X733_9ACTN</name>
<dbReference type="Gene3D" id="3.40.50.720">
    <property type="entry name" value="NAD(P)-binding Rossmann-like Domain"/>
    <property type="match status" value="1"/>
</dbReference>
<dbReference type="InterPro" id="IPR036291">
    <property type="entry name" value="NAD(P)-bd_dom_sf"/>
</dbReference>
<organism evidence="6 7">
    <name type="scientific">Streptomyces flavofungini</name>
    <dbReference type="NCBI Taxonomy" id="68200"/>
    <lineage>
        <taxon>Bacteria</taxon>
        <taxon>Bacillati</taxon>
        <taxon>Actinomycetota</taxon>
        <taxon>Actinomycetes</taxon>
        <taxon>Kitasatosporales</taxon>
        <taxon>Streptomycetaceae</taxon>
        <taxon>Streptomyces</taxon>
    </lineage>
</organism>
<dbReference type="SUPFAM" id="SSF51735">
    <property type="entry name" value="NAD(P)-binding Rossmann-fold domains"/>
    <property type="match status" value="1"/>
</dbReference>
<dbReference type="InterPro" id="IPR057326">
    <property type="entry name" value="KR_dom"/>
</dbReference>
<dbReference type="PANTHER" id="PTHR42760:SF115">
    <property type="entry name" value="3-OXOACYL-[ACYL-CARRIER-PROTEIN] REDUCTASE FABG"/>
    <property type="match status" value="1"/>
</dbReference>
<evidence type="ECO:0000256" key="3">
    <source>
        <dbReference type="NCBIfam" id="TIGR04316"/>
    </source>
</evidence>
<comment type="caution">
    <text evidence="6">The sequence shown here is derived from an EMBL/GenBank/DDBJ whole genome shotgun (WGS) entry which is preliminary data.</text>
</comment>
<dbReference type="PANTHER" id="PTHR42760">
    <property type="entry name" value="SHORT-CHAIN DEHYDROGENASES/REDUCTASES FAMILY MEMBER"/>
    <property type="match status" value="1"/>
</dbReference>
<dbReference type="NCBIfam" id="TIGR04316">
    <property type="entry name" value="dhbA_paeA"/>
    <property type="match status" value="1"/>
</dbReference>
<reference evidence="6 7" key="1">
    <citation type="submission" date="2020-12" db="EMBL/GenBank/DDBJ databases">
        <title>Streptomyces typhae sp. nov., a novel endophytic actinomycete isolated from the root of cattail pollen (Typha angustifolia L.).</title>
        <authorList>
            <person name="Peng C."/>
            <person name="Liu C."/>
        </authorList>
    </citation>
    <scope>NUCLEOTIDE SEQUENCE [LARGE SCALE GENOMIC DNA]</scope>
    <source>
        <strain evidence="6 7">JCM 4753</strain>
    </source>
</reference>
<dbReference type="SMART" id="SM00822">
    <property type="entry name" value="PKS_KR"/>
    <property type="match status" value="1"/>
</dbReference>
<feature type="domain" description="Ketoreductase" evidence="5">
    <location>
        <begin position="15"/>
        <end position="204"/>
    </location>
</feature>
<comment type="similarity">
    <text evidence="1 4">Belongs to the short-chain dehydrogenases/reductases (SDR) family.</text>
</comment>
<evidence type="ECO:0000256" key="1">
    <source>
        <dbReference type="ARBA" id="ARBA00006484"/>
    </source>
</evidence>
<dbReference type="PRINTS" id="PR00081">
    <property type="entry name" value="GDHRDH"/>
</dbReference>
<dbReference type="Proteomes" id="UP000634780">
    <property type="component" value="Unassembled WGS sequence"/>
</dbReference>